<gene>
    <name evidence="2" type="ORF">PCOR1329_LOCUS39592</name>
</gene>
<evidence type="ECO:0000313" key="2">
    <source>
        <dbReference type="EMBL" id="CAK0845954.1"/>
    </source>
</evidence>
<comment type="caution">
    <text evidence="2">The sequence shown here is derived from an EMBL/GenBank/DDBJ whole genome shotgun (WGS) entry which is preliminary data.</text>
</comment>
<feature type="compositionally biased region" description="Low complexity" evidence="1">
    <location>
        <begin position="313"/>
        <end position="345"/>
    </location>
</feature>
<feature type="region of interest" description="Disordered" evidence="1">
    <location>
        <begin position="296"/>
        <end position="362"/>
    </location>
</feature>
<protein>
    <recommendedName>
        <fullName evidence="4">C3H1-type domain-containing protein</fullName>
    </recommendedName>
</protein>
<dbReference type="Proteomes" id="UP001189429">
    <property type="component" value="Unassembled WGS sequence"/>
</dbReference>
<feature type="compositionally biased region" description="Basic and acidic residues" evidence="1">
    <location>
        <begin position="139"/>
        <end position="150"/>
    </location>
</feature>
<feature type="compositionally biased region" description="Low complexity" evidence="1">
    <location>
        <begin position="53"/>
        <end position="68"/>
    </location>
</feature>
<keyword evidence="3" id="KW-1185">Reference proteome</keyword>
<evidence type="ECO:0008006" key="4">
    <source>
        <dbReference type="Google" id="ProtNLM"/>
    </source>
</evidence>
<feature type="compositionally biased region" description="Low complexity" evidence="1">
    <location>
        <begin position="185"/>
        <end position="199"/>
    </location>
</feature>
<name>A0ABN9TJ21_9DINO</name>
<feature type="compositionally biased region" description="Low complexity" evidence="1">
    <location>
        <begin position="431"/>
        <end position="441"/>
    </location>
</feature>
<feature type="region of interest" description="Disordered" evidence="1">
    <location>
        <begin position="46"/>
        <end position="222"/>
    </location>
</feature>
<organism evidence="2 3">
    <name type="scientific">Prorocentrum cordatum</name>
    <dbReference type="NCBI Taxonomy" id="2364126"/>
    <lineage>
        <taxon>Eukaryota</taxon>
        <taxon>Sar</taxon>
        <taxon>Alveolata</taxon>
        <taxon>Dinophyceae</taxon>
        <taxon>Prorocentrales</taxon>
        <taxon>Prorocentraceae</taxon>
        <taxon>Prorocentrum</taxon>
    </lineage>
</organism>
<accession>A0ABN9TJ21</accession>
<sequence length="453" mass="46178">MGSRFLLLRSAAASDRSAMSRGGYPVYPGHAAASLGDCVQQYGLPSAPPVSTAAARGAPAAASGSDAPLRSRAEAAPSRAHPNGRAAPGAAADWRGPSPHELQALGSPNGSGARGPQPAPRCGPREGDLHQSPRGGRGRAPEVDGHHDAPSGRASHPQRHLLDAFREPAPSWHPREGSLHQSSVSGHGHLAAADGGDASAADHTRSPYTAGGPDGVNEPAPWWDLRDGSLHQSPVSGHGRSLEGDGYYGAPRGYALHPPRHTPGGPLGVSEPAPSLHQSPVSGPWRPLEADVPYGVPGGCAQHPPRASPQWHGAQTRGQQRAAASSAAPAAGGDAPLCRMGSAALPGPPAPRLAGGAGRRGATGHAAGKCKPCAFHTSSIHVCLDGDACGFCHEKHTWSELRRMGWGKRKRDRIQVLLKSAGAGGTPGSWQAQPASPAGAALASEPQILTLSL</sequence>
<dbReference type="EMBL" id="CAUYUJ010014782">
    <property type="protein sequence ID" value="CAK0845954.1"/>
    <property type="molecule type" value="Genomic_DNA"/>
</dbReference>
<evidence type="ECO:0000313" key="3">
    <source>
        <dbReference type="Proteomes" id="UP001189429"/>
    </source>
</evidence>
<feature type="region of interest" description="Disordered" evidence="1">
    <location>
        <begin position="421"/>
        <end position="441"/>
    </location>
</feature>
<evidence type="ECO:0000256" key="1">
    <source>
        <dbReference type="SAM" id="MobiDB-lite"/>
    </source>
</evidence>
<reference evidence="2" key="1">
    <citation type="submission" date="2023-10" db="EMBL/GenBank/DDBJ databases">
        <authorList>
            <person name="Chen Y."/>
            <person name="Shah S."/>
            <person name="Dougan E. K."/>
            <person name="Thang M."/>
            <person name="Chan C."/>
        </authorList>
    </citation>
    <scope>NUCLEOTIDE SEQUENCE [LARGE SCALE GENOMIC DNA]</scope>
</reference>
<proteinExistence type="predicted"/>
<feature type="region of interest" description="Disordered" evidence="1">
    <location>
        <begin position="249"/>
        <end position="282"/>
    </location>
</feature>